<dbReference type="OrthoDB" id="2018133at2759"/>
<proteinExistence type="inferred from homology"/>
<dbReference type="Gene3D" id="3.90.226.10">
    <property type="entry name" value="2-enoyl-CoA Hydratase, Chain A, domain 1"/>
    <property type="match status" value="1"/>
</dbReference>
<evidence type="ECO:0000256" key="1">
    <source>
        <dbReference type="ARBA" id="ARBA00005254"/>
    </source>
</evidence>
<evidence type="ECO:0000313" key="5">
    <source>
        <dbReference type="Proteomes" id="UP000247409"/>
    </source>
</evidence>
<gene>
    <name evidence="4" type="ORF">BWQ96_09346</name>
</gene>
<dbReference type="PANTHER" id="PTHR11941">
    <property type="entry name" value="ENOYL-COA HYDRATASE-RELATED"/>
    <property type="match status" value="1"/>
</dbReference>
<organism evidence="4 5">
    <name type="scientific">Gracilariopsis chorda</name>
    <dbReference type="NCBI Taxonomy" id="448386"/>
    <lineage>
        <taxon>Eukaryota</taxon>
        <taxon>Rhodophyta</taxon>
        <taxon>Florideophyceae</taxon>
        <taxon>Rhodymeniophycidae</taxon>
        <taxon>Gracilariales</taxon>
        <taxon>Gracilariaceae</taxon>
        <taxon>Gracilariopsis</taxon>
    </lineage>
</organism>
<dbReference type="Proteomes" id="UP000247409">
    <property type="component" value="Unassembled WGS sequence"/>
</dbReference>
<comment type="similarity">
    <text evidence="1 3">Belongs to the enoyl-CoA hydratase/isomerase family.</text>
</comment>
<dbReference type="Pfam" id="PF00378">
    <property type="entry name" value="ECH_1"/>
    <property type="match status" value="1"/>
</dbReference>
<comment type="caution">
    <text evidence="4">The sequence shown here is derived from an EMBL/GenBank/DDBJ whole genome shotgun (WGS) entry which is preliminary data.</text>
</comment>
<sequence>MLRTLCTHARRVYYRSLCESASSPLPVTSRQFENILASNDERIGVIAIHRPRQMNALNEETISEIVEAAEGFENDPTVNVIIVTGSERVFAAGNDIEEMASHSFHAARFRRDIGSWTDRISAIKKPIIAAVSGFALGGGCELAMAADIVIAGEDAQFGQPEVQIGTLPSAGGTQRLVRAVGKAKAMELVLTGRKMNAEEAESVGLVTRVARKGEALKEAKDVAAVIARHSLPIVAAAKECVNVAFESTLSQGLRFEKRAFQSTFALDDQKEGMKAFIDQRKPSFKNR</sequence>
<name>A0A2V3IFX3_9FLOR</name>
<dbReference type="STRING" id="448386.A0A2V3IFX3"/>
<dbReference type="PANTHER" id="PTHR11941:SF54">
    <property type="entry name" value="ENOYL-COA HYDRATASE, MITOCHONDRIAL"/>
    <property type="match status" value="1"/>
</dbReference>
<dbReference type="GO" id="GO:0016836">
    <property type="term" value="F:hydro-lyase activity"/>
    <property type="evidence" value="ECO:0007669"/>
    <property type="project" value="UniProtKB-ARBA"/>
</dbReference>
<dbReference type="InterPro" id="IPR029045">
    <property type="entry name" value="ClpP/crotonase-like_dom_sf"/>
</dbReference>
<keyword evidence="2" id="KW-0456">Lyase</keyword>
<dbReference type="InterPro" id="IPR018376">
    <property type="entry name" value="Enoyl-CoA_hyd/isom_CS"/>
</dbReference>
<protein>
    <submittedName>
        <fullName evidence="4">Putative enoyl-CoA hydratase echA8</fullName>
    </submittedName>
</protein>
<dbReference type="CDD" id="cd06558">
    <property type="entry name" value="crotonase-like"/>
    <property type="match status" value="1"/>
</dbReference>
<dbReference type="PROSITE" id="PS00166">
    <property type="entry name" value="ENOYL_COA_HYDRATASE"/>
    <property type="match status" value="1"/>
</dbReference>
<dbReference type="SUPFAM" id="SSF52096">
    <property type="entry name" value="ClpP/crotonase"/>
    <property type="match status" value="1"/>
</dbReference>
<accession>A0A2V3IFX3</accession>
<dbReference type="EMBL" id="NBIV01000250">
    <property type="protein sequence ID" value="PXF40951.1"/>
    <property type="molecule type" value="Genomic_DNA"/>
</dbReference>
<evidence type="ECO:0000313" key="4">
    <source>
        <dbReference type="EMBL" id="PXF40951.1"/>
    </source>
</evidence>
<dbReference type="FunFam" id="3.90.226.10:FF:000009">
    <property type="entry name" value="Carnitinyl-CoA dehydratase"/>
    <property type="match status" value="1"/>
</dbReference>
<dbReference type="FunFam" id="1.10.12.10:FF:000001">
    <property type="entry name" value="Probable enoyl-CoA hydratase, mitochondrial"/>
    <property type="match status" value="1"/>
</dbReference>
<keyword evidence="5" id="KW-1185">Reference proteome</keyword>
<dbReference type="GO" id="GO:0006635">
    <property type="term" value="P:fatty acid beta-oxidation"/>
    <property type="evidence" value="ECO:0007669"/>
    <property type="project" value="TreeGrafter"/>
</dbReference>
<dbReference type="InterPro" id="IPR014748">
    <property type="entry name" value="Enoyl-CoA_hydra_C"/>
</dbReference>
<evidence type="ECO:0000256" key="2">
    <source>
        <dbReference type="ARBA" id="ARBA00023239"/>
    </source>
</evidence>
<reference evidence="4 5" key="1">
    <citation type="journal article" date="2018" name="Mol. Biol. Evol.">
        <title>Analysis of the draft genome of the red seaweed Gracilariopsis chorda provides insights into genome size evolution in Rhodophyta.</title>
        <authorList>
            <person name="Lee J."/>
            <person name="Yang E.C."/>
            <person name="Graf L."/>
            <person name="Yang J.H."/>
            <person name="Qiu H."/>
            <person name="Zel Zion U."/>
            <person name="Chan C.X."/>
            <person name="Stephens T.G."/>
            <person name="Weber A.P.M."/>
            <person name="Boo G.H."/>
            <person name="Boo S.M."/>
            <person name="Kim K.M."/>
            <person name="Shin Y."/>
            <person name="Jung M."/>
            <person name="Lee S.J."/>
            <person name="Yim H.S."/>
            <person name="Lee J.H."/>
            <person name="Bhattacharya D."/>
            <person name="Yoon H.S."/>
        </authorList>
    </citation>
    <scope>NUCLEOTIDE SEQUENCE [LARGE SCALE GENOMIC DNA]</scope>
    <source>
        <strain evidence="4 5">SKKU-2015</strain>
        <tissue evidence="4">Whole body</tissue>
    </source>
</reference>
<evidence type="ECO:0000256" key="3">
    <source>
        <dbReference type="RuleBase" id="RU003707"/>
    </source>
</evidence>
<dbReference type="InterPro" id="IPR001753">
    <property type="entry name" value="Enoyl-CoA_hydra/iso"/>
</dbReference>
<dbReference type="AlphaFoldDB" id="A0A2V3IFX3"/>
<dbReference type="Gene3D" id="1.10.12.10">
    <property type="entry name" value="Lyase 2-enoyl-coa Hydratase, Chain A, domain 2"/>
    <property type="match status" value="1"/>
</dbReference>
<dbReference type="GO" id="GO:0005739">
    <property type="term" value="C:mitochondrion"/>
    <property type="evidence" value="ECO:0007669"/>
    <property type="project" value="TreeGrafter"/>
</dbReference>